<evidence type="ECO:0000259" key="4">
    <source>
        <dbReference type="Pfam" id="PF17853"/>
    </source>
</evidence>
<proteinExistence type="inferred from homology"/>
<evidence type="ECO:0008006" key="7">
    <source>
        <dbReference type="Google" id="ProtNLM"/>
    </source>
</evidence>
<dbReference type="InterPro" id="IPR051448">
    <property type="entry name" value="CdaR-like_regulators"/>
</dbReference>
<dbReference type="Pfam" id="PF17853">
    <property type="entry name" value="GGDEF_2"/>
    <property type="match status" value="1"/>
</dbReference>
<sequence length="515" mass="55686">MPTTAIPITAISLRLNAIPSLGPQPGPTTTTLHSTATDADEVVDGVSRMDSRSGRLGVNTPGQLEAIRRRAGIADPKRTPSIGENSCLSSCGAGRGCLGNTRIGDILASTGLSLCRRLAAERVWEAVTDARTRAALTELRTAAHRCVDTLEVTSPEPGDVTAVGAADFLTRAHLHVDLLFALLIDGTDPADTALAPIVEAARASVGHGRTLEEVLDIRLGAIEHIWRQLLAAADEPTRRLLSDQALALSRYNAIVSTRVAVACADFTAHPRWEQLERRHDLADALLTGRYSVGMHADPTIRLAEKYLVVVARAADPAPRTVGNLRLHFPHISTALVRADAGGWTALLPLDSETDAATATSELERRVRPIRDTLPRFWLGVSASPVPGLPEAFVEARTLAELGRGLDSVEIVCRREQFMVEYAIAADSQTRMRLAHVLDALDEQPILAETYDVFVRNNYALNPTADALHIHRNTVTYRLTRITDLTGYDPQNPTEAMTLAAARTARLLQRANVSTM</sequence>
<evidence type="ECO:0000259" key="2">
    <source>
        <dbReference type="Pfam" id="PF13556"/>
    </source>
</evidence>
<dbReference type="AlphaFoldDB" id="A0A7K1V8J3"/>
<comment type="caution">
    <text evidence="5">The sequence shown here is derived from an EMBL/GenBank/DDBJ whole genome shotgun (WGS) entry which is preliminary data.</text>
</comment>
<dbReference type="PANTHER" id="PTHR33744">
    <property type="entry name" value="CARBOHYDRATE DIACID REGULATOR"/>
    <property type="match status" value="1"/>
</dbReference>
<evidence type="ECO:0000313" key="5">
    <source>
        <dbReference type="EMBL" id="MVU82801.1"/>
    </source>
</evidence>
<dbReference type="InterPro" id="IPR041522">
    <property type="entry name" value="CdaR_GGDEF"/>
</dbReference>
<dbReference type="Pfam" id="PF14361">
    <property type="entry name" value="RsbRD_N"/>
    <property type="match status" value="1"/>
</dbReference>
<dbReference type="Proteomes" id="UP000466794">
    <property type="component" value="Unassembled WGS sequence"/>
</dbReference>
<gene>
    <name evidence="5" type="ORF">GPX89_36900</name>
</gene>
<feature type="domain" description="PucR C-terminal helix-turn-helix" evidence="2">
    <location>
        <begin position="446"/>
        <end position="501"/>
    </location>
</feature>
<dbReference type="Gene3D" id="1.10.10.2840">
    <property type="entry name" value="PucR C-terminal helix-turn-helix domain"/>
    <property type="match status" value="1"/>
</dbReference>
<dbReference type="InterPro" id="IPR025751">
    <property type="entry name" value="RsbRD_N_dom"/>
</dbReference>
<dbReference type="InterPro" id="IPR025736">
    <property type="entry name" value="PucR_C-HTH_dom"/>
</dbReference>
<dbReference type="Pfam" id="PF13556">
    <property type="entry name" value="HTH_30"/>
    <property type="match status" value="1"/>
</dbReference>
<feature type="domain" description="CdaR GGDEF-like" evidence="4">
    <location>
        <begin position="300"/>
        <end position="399"/>
    </location>
</feature>
<comment type="similarity">
    <text evidence="1">Belongs to the CdaR family.</text>
</comment>
<name>A0A7K1V8J3_9NOCA</name>
<feature type="domain" description="RsbT co-antagonist protein RsbRD N-terminal" evidence="3">
    <location>
        <begin position="144"/>
        <end position="278"/>
    </location>
</feature>
<dbReference type="PANTHER" id="PTHR33744:SF1">
    <property type="entry name" value="DNA-BINDING TRANSCRIPTIONAL ACTIVATOR ADER"/>
    <property type="match status" value="1"/>
</dbReference>
<dbReference type="InterPro" id="IPR042070">
    <property type="entry name" value="PucR_C-HTH_sf"/>
</dbReference>
<evidence type="ECO:0000313" key="6">
    <source>
        <dbReference type="Proteomes" id="UP000466794"/>
    </source>
</evidence>
<accession>A0A7K1V8J3</accession>
<evidence type="ECO:0000259" key="3">
    <source>
        <dbReference type="Pfam" id="PF14361"/>
    </source>
</evidence>
<keyword evidence="6" id="KW-1185">Reference proteome</keyword>
<evidence type="ECO:0000256" key="1">
    <source>
        <dbReference type="ARBA" id="ARBA00006754"/>
    </source>
</evidence>
<protein>
    <recommendedName>
        <fullName evidence="7">PucR family transcriptional regulator</fullName>
    </recommendedName>
</protein>
<organism evidence="5 6">
    <name type="scientific">Nocardia terrae</name>
    <dbReference type="NCBI Taxonomy" id="2675851"/>
    <lineage>
        <taxon>Bacteria</taxon>
        <taxon>Bacillati</taxon>
        <taxon>Actinomycetota</taxon>
        <taxon>Actinomycetes</taxon>
        <taxon>Mycobacteriales</taxon>
        <taxon>Nocardiaceae</taxon>
        <taxon>Nocardia</taxon>
    </lineage>
</organism>
<dbReference type="EMBL" id="WRPP01000010">
    <property type="protein sequence ID" value="MVU82801.1"/>
    <property type="molecule type" value="Genomic_DNA"/>
</dbReference>
<reference evidence="5 6" key="1">
    <citation type="submission" date="2019-12" db="EMBL/GenBank/DDBJ databases">
        <title>Nocardia sp. nov. ET3-3 isolated from soil.</title>
        <authorList>
            <person name="Kanchanasin P."/>
            <person name="Tanasupawat S."/>
            <person name="Yuki M."/>
            <person name="Kudo T."/>
        </authorList>
    </citation>
    <scope>NUCLEOTIDE SEQUENCE [LARGE SCALE GENOMIC DNA]</scope>
    <source>
        <strain evidence="5 6">ET3-3</strain>
    </source>
</reference>